<comment type="caution">
    <text evidence="2">The sequence shown here is derived from an EMBL/GenBank/DDBJ whole genome shotgun (WGS) entry which is preliminary data.</text>
</comment>
<dbReference type="SUPFAM" id="SSF54060">
    <property type="entry name" value="His-Me finger endonucleases"/>
    <property type="match status" value="1"/>
</dbReference>
<accession>A0A0F9LUJ6</accession>
<proteinExistence type="predicted"/>
<dbReference type="Pfam" id="PF13392">
    <property type="entry name" value="HNH_3"/>
    <property type="match status" value="1"/>
</dbReference>
<dbReference type="Gene3D" id="3.90.75.20">
    <property type="match status" value="1"/>
</dbReference>
<dbReference type="AlphaFoldDB" id="A0A0F9LUJ6"/>
<gene>
    <name evidence="2" type="ORF">LCGC14_1464990</name>
</gene>
<feature type="domain" description="HNH nuclease" evidence="1">
    <location>
        <begin position="43"/>
        <end position="86"/>
    </location>
</feature>
<evidence type="ECO:0000259" key="1">
    <source>
        <dbReference type="Pfam" id="PF13392"/>
    </source>
</evidence>
<reference evidence="2" key="1">
    <citation type="journal article" date="2015" name="Nature">
        <title>Complex archaea that bridge the gap between prokaryotes and eukaryotes.</title>
        <authorList>
            <person name="Spang A."/>
            <person name="Saw J.H."/>
            <person name="Jorgensen S.L."/>
            <person name="Zaremba-Niedzwiedzka K."/>
            <person name="Martijn J."/>
            <person name="Lind A.E."/>
            <person name="van Eijk R."/>
            <person name="Schleper C."/>
            <person name="Guy L."/>
            <person name="Ettema T.J."/>
        </authorList>
    </citation>
    <scope>NUCLEOTIDE SEQUENCE</scope>
</reference>
<sequence length="149" mass="16549">MSTPIFDRLCKRLQPGPNGCLEFQGYRARSGYGIIGLGTKKLKVHRVAWEGAFGPIPDDLCVLHSCDNRVCCNSEHLFLGTRLDNAIDREKKGRGNHQTGIYNGNAKLTQEKAEAIRADTRLHREIAAYYGVSRSTITTIKTGAAWVFP</sequence>
<protein>
    <recommendedName>
        <fullName evidence="1">HNH nuclease domain-containing protein</fullName>
    </recommendedName>
</protein>
<dbReference type="InterPro" id="IPR003615">
    <property type="entry name" value="HNH_nuc"/>
</dbReference>
<dbReference type="EMBL" id="LAZR01010243">
    <property type="protein sequence ID" value="KKM68030.1"/>
    <property type="molecule type" value="Genomic_DNA"/>
</dbReference>
<name>A0A0F9LUJ6_9ZZZZ</name>
<organism evidence="2">
    <name type="scientific">marine sediment metagenome</name>
    <dbReference type="NCBI Taxonomy" id="412755"/>
    <lineage>
        <taxon>unclassified sequences</taxon>
        <taxon>metagenomes</taxon>
        <taxon>ecological metagenomes</taxon>
    </lineage>
</organism>
<evidence type="ECO:0000313" key="2">
    <source>
        <dbReference type="EMBL" id="KKM68030.1"/>
    </source>
</evidence>
<dbReference type="InterPro" id="IPR044925">
    <property type="entry name" value="His-Me_finger_sf"/>
</dbReference>